<accession>A0A8J3KCW1</accession>
<dbReference type="GO" id="GO:0005524">
    <property type="term" value="F:ATP binding"/>
    <property type="evidence" value="ECO:0007669"/>
    <property type="project" value="UniProtKB-KW"/>
</dbReference>
<dbReference type="PANTHER" id="PTHR46268">
    <property type="entry name" value="STRESS RESPONSE PROTEIN NHAX"/>
    <property type="match status" value="1"/>
</dbReference>
<evidence type="ECO:0000313" key="6">
    <source>
        <dbReference type="EMBL" id="GIF94458.1"/>
    </source>
</evidence>
<proteinExistence type="inferred from homology"/>
<keyword evidence="3" id="KW-0067">ATP-binding</keyword>
<dbReference type="EMBL" id="BONG01000098">
    <property type="protein sequence ID" value="GIF94458.1"/>
    <property type="molecule type" value="Genomic_DNA"/>
</dbReference>
<dbReference type="PANTHER" id="PTHR46268:SF27">
    <property type="entry name" value="UNIVERSAL STRESS PROTEIN RV2623"/>
    <property type="match status" value="1"/>
</dbReference>
<gene>
    <name evidence="6" type="ORF">Cch02nite_79020</name>
</gene>
<name>A0A8J3KCW1_9ACTN</name>
<sequence>MGTDAGSAAGRGARPVVAGVDGSEPSTRSAHYAALLARERQVPLELLCAYENPLCGFGPPTFGAANPVVEEETRQAAEQVLSATAEQLHRQSAEVTIQSHLRAGSAASVLIDASRRAAVTVVGSRGAGGFAGLVLGSVSAQVAAHGHGTVVVVRPPADQPDPAAGLDGPVLVGYDASAPAQAALEFAAQEAALRDTDLVMIHVHWQAPWGAGPEPDVDPAELARQEAEQMLAEAAGPLRERHPGLAVQLRAVHSLNPERALVEQSEGAGLVVVGCRGRGGFTGMLLGSISHALVQHASCPVAVVHDH</sequence>
<reference evidence="6 7" key="1">
    <citation type="submission" date="2021-01" db="EMBL/GenBank/DDBJ databases">
        <title>Whole genome shotgun sequence of Catellatospora chokoriensis NBRC 107358.</title>
        <authorList>
            <person name="Komaki H."/>
            <person name="Tamura T."/>
        </authorList>
    </citation>
    <scope>NUCLEOTIDE SEQUENCE [LARGE SCALE GENOMIC DNA]</scope>
    <source>
        <strain evidence="6 7">NBRC 107358</strain>
    </source>
</reference>
<dbReference type="PRINTS" id="PR01438">
    <property type="entry name" value="UNVRSLSTRESS"/>
</dbReference>
<keyword evidence="2" id="KW-0547">Nucleotide-binding</keyword>
<evidence type="ECO:0000313" key="7">
    <source>
        <dbReference type="Proteomes" id="UP000619293"/>
    </source>
</evidence>
<feature type="domain" description="UspA" evidence="5">
    <location>
        <begin position="14"/>
        <end position="154"/>
    </location>
</feature>
<evidence type="ECO:0000256" key="2">
    <source>
        <dbReference type="ARBA" id="ARBA00022741"/>
    </source>
</evidence>
<evidence type="ECO:0000256" key="1">
    <source>
        <dbReference type="ARBA" id="ARBA00008791"/>
    </source>
</evidence>
<organism evidence="6 7">
    <name type="scientific">Catellatospora chokoriensis</name>
    <dbReference type="NCBI Taxonomy" id="310353"/>
    <lineage>
        <taxon>Bacteria</taxon>
        <taxon>Bacillati</taxon>
        <taxon>Actinomycetota</taxon>
        <taxon>Actinomycetes</taxon>
        <taxon>Micromonosporales</taxon>
        <taxon>Micromonosporaceae</taxon>
        <taxon>Catellatospora</taxon>
    </lineage>
</organism>
<comment type="similarity">
    <text evidence="1">Belongs to the universal stress protein A family.</text>
</comment>
<feature type="compositionally biased region" description="Low complexity" evidence="4">
    <location>
        <begin position="1"/>
        <end position="22"/>
    </location>
</feature>
<feature type="domain" description="UspA" evidence="5">
    <location>
        <begin position="169"/>
        <end position="305"/>
    </location>
</feature>
<comment type="caution">
    <text evidence="6">The sequence shown here is derived from an EMBL/GenBank/DDBJ whole genome shotgun (WGS) entry which is preliminary data.</text>
</comment>
<feature type="region of interest" description="Disordered" evidence="4">
    <location>
        <begin position="1"/>
        <end position="26"/>
    </location>
</feature>
<protein>
    <submittedName>
        <fullName evidence="6">Universal stress protein</fullName>
    </submittedName>
</protein>
<dbReference type="Gene3D" id="3.40.50.620">
    <property type="entry name" value="HUPs"/>
    <property type="match status" value="2"/>
</dbReference>
<evidence type="ECO:0000256" key="3">
    <source>
        <dbReference type="ARBA" id="ARBA00022840"/>
    </source>
</evidence>
<keyword evidence="7" id="KW-1185">Reference proteome</keyword>
<dbReference type="AlphaFoldDB" id="A0A8J3KCW1"/>
<dbReference type="Proteomes" id="UP000619293">
    <property type="component" value="Unassembled WGS sequence"/>
</dbReference>
<dbReference type="InterPro" id="IPR014729">
    <property type="entry name" value="Rossmann-like_a/b/a_fold"/>
</dbReference>
<dbReference type="RefSeq" id="WP_191843423.1">
    <property type="nucleotide sequence ID" value="NZ_BAAALB010000042.1"/>
</dbReference>
<evidence type="ECO:0000259" key="5">
    <source>
        <dbReference type="Pfam" id="PF00582"/>
    </source>
</evidence>
<evidence type="ECO:0000256" key="4">
    <source>
        <dbReference type="SAM" id="MobiDB-lite"/>
    </source>
</evidence>
<dbReference type="Pfam" id="PF00582">
    <property type="entry name" value="Usp"/>
    <property type="match status" value="2"/>
</dbReference>
<dbReference type="InterPro" id="IPR006016">
    <property type="entry name" value="UspA"/>
</dbReference>
<dbReference type="InterPro" id="IPR006015">
    <property type="entry name" value="Universal_stress_UspA"/>
</dbReference>
<dbReference type="SUPFAM" id="SSF52402">
    <property type="entry name" value="Adenine nucleotide alpha hydrolases-like"/>
    <property type="match status" value="2"/>
</dbReference>